<dbReference type="Proteomes" id="UP001162992">
    <property type="component" value="Chromosome 8"/>
</dbReference>
<protein>
    <submittedName>
        <fullName evidence="1">Uncharacterized protein</fullName>
    </submittedName>
</protein>
<evidence type="ECO:0000313" key="2">
    <source>
        <dbReference type="Proteomes" id="UP001162992"/>
    </source>
</evidence>
<evidence type="ECO:0000313" key="1">
    <source>
        <dbReference type="EMBL" id="KAJ7547897.1"/>
    </source>
</evidence>
<sequence>MYIISDRRIGQQLCDFGNAEPKKLVICSMMGQQKRPLEVDISPQLIKCVKPFTSSRCKEAGKWLEANSEIAEESSEQLNLDHIRDNISGSILKEPTLQEELLSLQTCKIRDLNVAQVGASTGCLSKASSHNLTSNTVSSKSKSPVQSLHSALLVEEDSRHSAKSLFKETIHTTQSWDFETPFPKDVASKVEMGKDVDAGNTRSEEKGKLLANPFRHNDLGIECGEEESLAKASFMKIIQKALQARKMKMCRPLPVIVGDKEVDLFLLSRMVKDVGGYTKVTDGGSWRKVSEGLGFGPDCGPCLKLIYVKYLKLLESGKILGLTASEDLTFDQEISAKALNNKLSAVTHSKGQEVVGSTYEEMLNVAAEYSSAVKSKQDPLVGAFKWIKRVASNPADPKRGQGPKLFQKNEHWVQYCATLASSMRTCLWNSDGTYSIDIADSAHLHP</sequence>
<organism evidence="1 2">
    <name type="scientific">Diphasiastrum complanatum</name>
    <name type="common">Issler's clubmoss</name>
    <name type="synonym">Lycopodium complanatum</name>
    <dbReference type="NCBI Taxonomy" id="34168"/>
    <lineage>
        <taxon>Eukaryota</taxon>
        <taxon>Viridiplantae</taxon>
        <taxon>Streptophyta</taxon>
        <taxon>Embryophyta</taxon>
        <taxon>Tracheophyta</taxon>
        <taxon>Lycopodiopsida</taxon>
        <taxon>Lycopodiales</taxon>
        <taxon>Lycopodiaceae</taxon>
        <taxon>Lycopodioideae</taxon>
        <taxon>Diphasiastrum</taxon>
    </lineage>
</organism>
<accession>A0ACC2D0Z7</accession>
<proteinExistence type="predicted"/>
<gene>
    <name evidence="1" type="ORF">O6H91_08G108700</name>
</gene>
<name>A0ACC2D0Z7_DIPCM</name>
<reference evidence="2" key="1">
    <citation type="journal article" date="2024" name="Proc. Natl. Acad. Sci. U.S.A.">
        <title>Extraordinary preservation of gene collinearity over three hundred million years revealed in homosporous lycophytes.</title>
        <authorList>
            <person name="Li C."/>
            <person name="Wickell D."/>
            <person name="Kuo L.Y."/>
            <person name="Chen X."/>
            <person name="Nie B."/>
            <person name="Liao X."/>
            <person name="Peng D."/>
            <person name="Ji J."/>
            <person name="Jenkins J."/>
            <person name="Williams M."/>
            <person name="Shu S."/>
            <person name="Plott C."/>
            <person name="Barry K."/>
            <person name="Rajasekar S."/>
            <person name="Grimwood J."/>
            <person name="Han X."/>
            <person name="Sun S."/>
            <person name="Hou Z."/>
            <person name="He W."/>
            <person name="Dai G."/>
            <person name="Sun C."/>
            <person name="Schmutz J."/>
            <person name="Leebens-Mack J.H."/>
            <person name="Li F.W."/>
            <person name="Wang L."/>
        </authorList>
    </citation>
    <scope>NUCLEOTIDE SEQUENCE [LARGE SCALE GENOMIC DNA]</scope>
    <source>
        <strain evidence="2">cv. PW_Plant_1</strain>
    </source>
</reference>
<keyword evidence="2" id="KW-1185">Reference proteome</keyword>
<comment type="caution">
    <text evidence="1">The sequence shown here is derived from an EMBL/GenBank/DDBJ whole genome shotgun (WGS) entry which is preliminary data.</text>
</comment>
<dbReference type="EMBL" id="CM055099">
    <property type="protein sequence ID" value="KAJ7547897.1"/>
    <property type="molecule type" value="Genomic_DNA"/>
</dbReference>